<reference evidence="1" key="1">
    <citation type="journal article" date="2020" name="Stud. Mycol.">
        <title>101 Dothideomycetes genomes: a test case for predicting lifestyles and emergence of pathogens.</title>
        <authorList>
            <person name="Haridas S."/>
            <person name="Albert R."/>
            <person name="Binder M."/>
            <person name="Bloem J."/>
            <person name="Labutti K."/>
            <person name="Salamov A."/>
            <person name="Andreopoulos B."/>
            <person name="Baker S."/>
            <person name="Barry K."/>
            <person name="Bills G."/>
            <person name="Bluhm B."/>
            <person name="Cannon C."/>
            <person name="Castanera R."/>
            <person name="Culley D."/>
            <person name="Daum C."/>
            <person name="Ezra D."/>
            <person name="Gonzalez J."/>
            <person name="Henrissat B."/>
            <person name="Kuo A."/>
            <person name="Liang C."/>
            <person name="Lipzen A."/>
            <person name="Lutzoni F."/>
            <person name="Magnuson J."/>
            <person name="Mondo S."/>
            <person name="Nolan M."/>
            <person name="Ohm R."/>
            <person name="Pangilinan J."/>
            <person name="Park H.-J."/>
            <person name="Ramirez L."/>
            <person name="Alfaro M."/>
            <person name="Sun H."/>
            <person name="Tritt A."/>
            <person name="Yoshinaga Y."/>
            <person name="Zwiers L.-H."/>
            <person name="Turgeon B."/>
            <person name="Goodwin S."/>
            <person name="Spatafora J."/>
            <person name="Crous P."/>
            <person name="Grigoriev I."/>
        </authorList>
    </citation>
    <scope>NUCLEOTIDE SEQUENCE</scope>
    <source>
        <strain evidence="1">CBS 113818</strain>
    </source>
</reference>
<name>A0A6A7A7C2_9PLEO</name>
<evidence type="ECO:0000313" key="2">
    <source>
        <dbReference type="Proteomes" id="UP000799424"/>
    </source>
</evidence>
<dbReference type="EMBL" id="MU006222">
    <property type="protein sequence ID" value="KAF2828587.1"/>
    <property type="molecule type" value="Genomic_DNA"/>
</dbReference>
<protein>
    <submittedName>
        <fullName evidence="1">Uncharacterized protein</fullName>
    </submittedName>
</protein>
<gene>
    <name evidence="1" type="ORF">CC86DRAFT_380499</name>
</gene>
<proteinExistence type="predicted"/>
<dbReference type="Proteomes" id="UP000799424">
    <property type="component" value="Unassembled WGS sequence"/>
</dbReference>
<organism evidence="1 2">
    <name type="scientific">Ophiobolus disseminans</name>
    <dbReference type="NCBI Taxonomy" id="1469910"/>
    <lineage>
        <taxon>Eukaryota</taxon>
        <taxon>Fungi</taxon>
        <taxon>Dikarya</taxon>
        <taxon>Ascomycota</taxon>
        <taxon>Pezizomycotina</taxon>
        <taxon>Dothideomycetes</taxon>
        <taxon>Pleosporomycetidae</taxon>
        <taxon>Pleosporales</taxon>
        <taxon>Pleosporineae</taxon>
        <taxon>Phaeosphaeriaceae</taxon>
        <taxon>Ophiobolus</taxon>
    </lineage>
</organism>
<keyword evidence="2" id="KW-1185">Reference proteome</keyword>
<sequence length="206" mass="23587">MTIAPYKDHSLLPAEAPSGQAHILETNAIHDVSKVGSFSTRGHKLCDFIVTFLHNLEEHPNALKDFFDPDVKFFKFIRKFEEGVSGGFLPFMISRKKDKVICGFFQVIQNREKILWETVTRSKLSEIAPNAIWKTTWGARQAYTIPPVENVWTCAFLNVNMPTFTYCKPRTAKEANSVAYDFGIAIYFDEAWKFQSEAVVILEVKR</sequence>
<dbReference type="AlphaFoldDB" id="A0A6A7A7C2"/>
<accession>A0A6A7A7C2</accession>
<evidence type="ECO:0000313" key="1">
    <source>
        <dbReference type="EMBL" id="KAF2828587.1"/>
    </source>
</evidence>
<dbReference type="OrthoDB" id="3793027at2759"/>